<evidence type="ECO:0000313" key="2">
    <source>
        <dbReference type="EMBL" id="CAK4031669.1"/>
    </source>
</evidence>
<dbReference type="Proteomes" id="UP001296104">
    <property type="component" value="Unassembled WGS sequence"/>
</dbReference>
<keyword evidence="1" id="KW-0812">Transmembrane</keyword>
<reference evidence="2" key="1">
    <citation type="submission" date="2023-11" db="EMBL/GenBank/DDBJ databases">
        <authorList>
            <person name="Alioto T."/>
            <person name="Alioto T."/>
            <person name="Gomez Garrido J."/>
        </authorList>
    </citation>
    <scope>NUCLEOTIDE SEQUENCE</scope>
</reference>
<keyword evidence="1" id="KW-0472">Membrane</keyword>
<dbReference type="AlphaFoldDB" id="A0AAI8Z3A7"/>
<protein>
    <submittedName>
        <fullName evidence="2">Uncharacterized protein</fullName>
    </submittedName>
</protein>
<keyword evidence="1" id="KW-1133">Transmembrane helix</keyword>
<organism evidence="2 3">
    <name type="scientific">Lecanosticta acicola</name>
    <dbReference type="NCBI Taxonomy" id="111012"/>
    <lineage>
        <taxon>Eukaryota</taxon>
        <taxon>Fungi</taxon>
        <taxon>Dikarya</taxon>
        <taxon>Ascomycota</taxon>
        <taxon>Pezizomycotina</taxon>
        <taxon>Dothideomycetes</taxon>
        <taxon>Dothideomycetidae</taxon>
        <taxon>Mycosphaerellales</taxon>
        <taxon>Mycosphaerellaceae</taxon>
        <taxon>Lecanosticta</taxon>
    </lineage>
</organism>
<proteinExistence type="predicted"/>
<sequence length="181" mass="20017">MSDSLAIFRDRLGPDLSALAEKHLQHDLRQSDREALERAAKTVSVHTSIGSLIGVSLGILLAFRIRSARQRMFTAFKTAEQPTAVRFADGREEPLPDITSLMRPSRLGDFATYTLLGAGGVFFGGETGLLTGTFSARRLINADRESRERIQNAFRRFQADALRTQADLLERSVEHGNVSTL</sequence>
<evidence type="ECO:0000256" key="1">
    <source>
        <dbReference type="SAM" id="Phobius"/>
    </source>
</evidence>
<dbReference type="EMBL" id="CAVMBE010000051">
    <property type="protein sequence ID" value="CAK4031669.1"/>
    <property type="molecule type" value="Genomic_DNA"/>
</dbReference>
<feature type="transmembrane region" description="Helical" evidence="1">
    <location>
        <begin position="43"/>
        <end position="63"/>
    </location>
</feature>
<gene>
    <name evidence="2" type="ORF">LECACI_7A006827</name>
</gene>
<evidence type="ECO:0000313" key="3">
    <source>
        <dbReference type="Proteomes" id="UP001296104"/>
    </source>
</evidence>
<keyword evidence="3" id="KW-1185">Reference proteome</keyword>
<comment type="caution">
    <text evidence="2">The sequence shown here is derived from an EMBL/GenBank/DDBJ whole genome shotgun (WGS) entry which is preliminary data.</text>
</comment>
<accession>A0AAI8Z3A7</accession>
<name>A0AAI8Z3A7_9PEZI</name>